<dbReference type="SUPFAM" id="SSF53335">
    <property type="entry name" value="S-adenosyl-L-methionine-dependent methyltransferases"/>
    <property type="match status" value="1"/>
</dbReference>
<keyword evidence="2" id="KW-1185">Reference proteome</keyword>
<evidence type="ECO:0000313" key="2">
    <source>
        <dbReference type="Proteomes" id="UP001597083"/>
    </source>
</evidence>
<dbReference type="GO" id="GO:0032259">
    <property type="term" value="P:methylation"/>
    <property type="evidence" value="ECO:0007669"/>
    <property type="project" value="UniProtKB-KW"/>
</dbReference>
<dbReference type="InterPro" id="IPR029063">
    <property type="entry name" value="SAM-dependent_MTases_sf"/>
</dbReference>
<dbReference type="EMBL" id="JBHTIR010001341">
    <property type="protein sequence ID" value="MFD0852430.1"/>
    <property type="molecule type" value="Genomic_DNA"/>
</dbReference>
<reference evidence="2" key="1">
    <citation type="journal article" date="2019" name="Int. J. Syst. Evol. Microbiol.">
        <title>The Global Catalogue of Microorganisms (GCM) 10K type strain sequencing project: providing services to taxonomists for standard genome sequencing and annotation.</title>
        <authorList>
            <consortium name="The Broad Institute Genomics Platform"/>
            <consortium name="The Broad Institute Genome Sequencing Center for Infectious Disease"/>
            <person name="Wu L."/>
            <person name="Ma J."/>
        </authorList>
    </citation>
    <scope>NUCLEOTIDE SEQUENCE [LARGE SCALE GENOMIC DNA]</scope>
    <source>
        <strain evidence="2">JCM 31696</strain>
    </source>
</reference>
<evidence type="ECO:0000313" key="1">
    <source>
        <dbReference type="EMBL" id="MFD0852430.1"/>
    </source>
</evidence>
<protein>
    <submittedName>
        <fullName evidence="1">23S rRNA methyltransferase</fullName>
    </submittedName>
</protein>
<proteinExistence type="predicted"/>
<gene>
    <name evidence="1" type="ORF">ACFQ07_09365</name>
</gene>
<accession>A0ABW3CD15</accession>
<dbReference type="GO" id="GO:0008168">
    <property type="term" value="F:methyltransferase activity"/>
    <property type="evidence" value="ECO:0007669"/>
    <property type="project" value="UniProtKB-KW"/>
</dbReference>
<feature type="non-terminal residue" evidence="1">
    <location>
        <position position="1"/>
    </location>
</feature>
<comment type="caution">
    <text evidence="1">The sequence shown here is derived from an EMBL/GenBank/DDBJ whole genome shotgun (WGS) entry which is preliminary data.</text>
</comment>
<dbReference type="Gene3D" id="3.40.50.150">
    <property type="entry name" value="Vaccinia Virus protein VP39"/>
    <property type="match status" value="1"/>
</dbReference>
<keyword evidence="1" id="KW-0489">Methyltransferase</keyword>
<keyword evidence="1" id="KW-0808">Transferase</keyword>
<organism evidence="1 2">
    <name type="scientific">Actinomadura adrarensis</name>
    <dbReference type="NCBI Taxonomy" id="1819600"/>
    <lineage>
        <taxon>Bacteria</taxon>
        <taxon>Bacillati</taxon>
        <taxon>Actinomycetota</taxon>
        <taxon>Actinomycetes</taxon>
        <taxon>Streptosporangiales</taxon>
        <taxon>Thermomonosporaceae</taxon>
        <taxon>Actinomadura</taxon>
    </lineage>
</organism>
<dbReference type="Proteomes" id="UP001597083">
    <property type="component" value="Unassembled WGS sequence"/>
</dbReference>
<sequence length="147" mass="15962">RIGAVVADLWRPLPVRDAAADALINVFAPRNAPEYHRVLRPGGTLYAVTPTREHLGPLVGSLGLLSVDEEKEQRIDAAFAGRFLLDARHSLDTEALMSRDDVAALVGMGPSAHHIAPEELSKRIAELPKTVPVPVSFVVSVFRRVDT</sequence>
<name>A0ABW3CD15_9ACTN</name>